<organism evidence="4 5">
    <name type="scientific">Neovison vison</name>
    <name type="common">American mink</name>
    <name type="synonym">Mustela vison</name>
    <dbReference type="NCBI Taxonomy" id="452646"/>
    <lineage>
        <taxon>Eukaryota</taxon>
        <taxon>Metazoa</taxon>
        <taxon>Chordata</taxon>
        <taxon>Craniata</taxon>
        <taxon>Vertebrata</taxon>
        <taxon>Euteleostomi</taxon>
        <taxon>Mammalia</taxon>
        <taxon>Eutheria</taxon>
        <taxon>Laurasiatheria</taxon>
        <taxon>Carnivora</taxon>
        <taxon>Caniformia</taxon>
        <taxon>Musteloidea</taxon>
        <taxon>Mustelidae</taxon>
        <taxon>Mustelinae</taxon>
        <taxon>Neogale</taxon>
    </lineage>
</organism>
<dbReference type="PANTHER" id="PTHR11738:SF129">
    <property type="entry name" value="LEUKOCYTE-ASSOCIATED IMMUNOGLOBULIN-LIKE RECEPTOR 1"/>
    <property type="match status" value="1"/>
</dbReference>
<reference evidence="4" key="1">
    <citation type="submission" date="2025-08" db="UniProtKB">
        <authorList>
            <consortium name="Ensembl"/>
        </authorList>
    </citation>
    <scope>IDENTIFICATION</scope>
</reference>
<accession>A0A8C7BKE9</accession>
<evidence type="ECO:0008006" key="6">
    <source>
        <dbReference type="Google" id="ProtNLM"/>
    </source>
</evidence>
<dbReference type="FunFam" id="2.60.40.10:FF:000049">
    <property type="entry name" value="Leukocyte immunoglobulin-like receptor subfamily B member 1"/>
    <property type="match status" value="1"/>
</dbReference>
<dbReference type="Ensembl" id="ENSNVIT00000023356.1">
    <property type="protein sequence ID" value="ENSNVIP00000020045.1"/>
    <property type="gene ID" value="ENSNVIG00000015705.1"/>
</dbReference>
<dbReference type="GeneTree" id="ENSGT01100000263478"/>
<dbReference type="GO" id="GO:0005886">
    <property type="term" value="C:plasma membrane"/>
    <property type="evidence" value="ECO:0007669"/>
    <property type="project" value="TreeGrafter"/>
</dbReference>
<name>A0A8C7BKE9_NEOVI</name>
<dbReference type="InterPro" id="IPR036179">
    <property type="entry name" value="Ig-like_dom_sf"/>
</dbReference>
<dbReference type="InterPro" id="IPR013783">
    <property type="entry name" value="Ig-like_fold"/>
</dbReference>
<keyword evidence="3" id="KW-0393">Immunoglobulin domain</keyword>
<protein>
    <recommendedName>
        <fullName evidence="6">Ig-like domain-containing protein</fullName>
    </recommendedName>
</protein>
<evidence type="ECO:0000256" key="3">
    <source>
        <dbReference type="ARBA" id="ARBA00023319"/>
    </source>
</evidence>
<keyword evidence="2" id="KW-1015">Disulfide bond</keyword>
<keyword evidence="1" id="KW-0732">Signal</keyword>
<keyword evidence="5" id="KW-1185">Reference proteome</keyword>
<evidence type="ECO:0000313" key="5">
    <source>
        <dbReference type="Proteomes" id="UP000694425"/>
    </source>
</evidence>
<dbReference type="Gene3D" id="2.60.40.10">
    <property type="entry name" value="Immunoglobulins"/>
    <property type="match status" value="1"/>
</dbReference>
<evidence type="ECO:0000256" key="2">
    <source>
        <dbReference type="ARBA" id="ARBA00023157"/>
    </source>
</evidence>
<reference evidence="4" key="2">
    <citation type="submission" date="2025-09" db="UniProtKB">
        <authorList>
            <consortium name="Ensembl"/>
        </authorList>
    </citation>
    <scope>IDENTIFICATION</scope>
</reference>
<dbReference type="Pfam" id="PF13895">
    <property type="entry name" value="Ig_2"/>
    <property type="match status" value="1"/>
</dbReference>
<proteinExistence type="predicted"/>
<dbReference type="AlphaFoldDB" id="A0A8C7BKE9"/>
<evidence type="ECO:0000256" key="1">
    <source>
        <dbReference type="ARBA" id="ARBA00022729"/>
    </source>
</evidence>
<dbReference type="GO" id="GO:0002764">
    <property type="term" value="P:immune response-regulating signaling pathway"/>
    <property type="evidence" value="ECO:0007669"/>
    <property type="project" value="TreeGrafter"/>
</dbReference>
<dbReference type="SUPFAM" id="SSF48726">
    <property type="entry name" value="Immunoglobulin"/>
    <property type="match status" value="1"/>
</dbReference>
<dbReference type="Proteomes" id="UP000694425">
    <property type="component" value="Unplaced"/>
</dbReference>
<dbReference type="PANTHER" id="PTHR11738">
    <property type="entry name" value="MHC CLASS I NK CELL RECEPTOR"/>
    <property type="match status" value="1"/>
</dbReference>
<dbReference type="InterPro" id="IPR050412">
    <property type="entry name" value="Ig-like_Receptors_ImmuneReg"/>
</dbReference>
<evidence type="ECO:0000313" key="4">
    <source>
        <dbReference type="Ensembl" id="ENSNVIP00000020045.1"/>
    </source>
</evidence>
<sequence length="121" mass="13385">AGIRLTRPSLPALCLSRALHAQHGVLPRPSIWAEPGPVIPWGQPVNIVCQGPAESATFRLEKKGTSSYKDEENPGQETQARFTIAKVDEDTAGLYHCRYHTYASWSEPSEDLKLEVTGEDR</sequence>